<comment type="caution">
    <text evidence="2">The sequence shown here is derived from an EMBL/GenBank/DDBJ whole genome shotgun (WGS) entry which is preliminary data.</text>
</comment>
<sequence length="105" mass="11466">MWEPGPGLWSSELGPQPHARSRLALDPNLIARHDSPSSAVTTVLPASPSSPSKRHSRQGGSTAQRRSCCAAQSWHHDSVVDWSAVVQRFSTNETPTEHQQSTNRS</sequence>
<dbReference type="Proteomes" id="UP000094444">
    <property type="component" value="Unassembled WGS sequence"/>
</dbReference>
<proteinExistence type="predicted"/>
<evidence type="ECO:0000313" key="3">
    <source>
        <dbReference type="Proteomes" id="UP000094444"/>
    </source>
</evidence>
<dbReference type="AlphaFoldDB" id="A0A2P5HE31"/>
<organism evidence="2 3">
    <name type="scientific">Diaporthe helianthi</name>
    <dbReference type="NCBI Taxonomy" id="158607"/>
    <lineage>
        <taxon>Eukaryota</taxon>
        <taxon>Fungi</taxon>
        <taxon>Dikarya</taxon>
        <taxon>Ascomycota</taxon>
        <taxon>Pezizomycotina</taxon>
        <taxon>Sordariomycetes</taxon>
        <taxon>Sordariomycetidae</taxon>
        <taxon>Diaporthales</taxon>
        <taxon>Diaporthaceae</taxon>
        <taxon>Diaporthe</taxon>
    </lineage>
</organism>
<accession>A0A2P5HE31</accession>
<gene>
    <name evidence="2" type="ORF">DHEL01_v213090</name>
</gene>
<feature type="region of interest" description="Disordered" evidence="1">
    <location>
        <begin position="1"/>
        <end position="69"/>
    </location>
</feature>
<dbReference type="InParanoid" id="A0A2P5HE31"/>
<reference evidence="2" key="1">
    <citation type="submission" date="2017-09" db="EMBL/GenBank/DDBJ databases">
        <title>Polyketide synthases of a Diaporthe helianthi virulent isolate.</title>
        <authorList>
            <person name="Baroncelli R."/>
        </authorList>
    </citation>
    <scope>NUCLEOTIDE SEQUENCE [LARGE SCALE GENOMIC DNA]</scope>
    <source>
        <strain evidence="2">7/96</strain>
    </source>
</reference>
<name>A0A2P5HE31_DIAHE</name>
<keyword evidence="3" id="KW-1185">Reference proteome</keyword>
<protein>
    <submittedName>
        <fullName evidence="2">Uncharacterized protein</fullName>
    </submittedName>
</protein>
<evidence type="ECO:0000313" key="2">
    <source>
        <dbReference type="EMBL" id="POS68516.1"/>
    </source>
</evidence>
<dbReference type="EMBL" id="MAVT02004687">
    <property type="protein sequence ID" value="POS68516.1"/>
    <property type="molecule type" value="Genomic_DNA"/>
</dbReference>
<evidence type="ECO:0000256" key="1">
    <source>
        <dbReference type="SAM" id="MobiDB-lite"/>
    </source>
</evidence>